<comment type="caution">
    <text evidence="3">The sequence shown here is derived from an EMBL/GenBank/DDBJ whole genome shotgun (WGS) entry which is preliminary data.</text>
</comment>
<dbReference type="InterPro" id="IPR018713">
    <property type="entry name" value="MPAB/Lcp_cat_dom"/>
</dbReference>
<keyword evidence="4" id="KW-1185">Reference proteome</keyword>
<feature type="domain" description="ER-bound oxygenase mpaB/mpaB'/Rubber oxygenase catalytic" evidence="2">
    <location>
        <begin position="110"/>
        <end position="345"/>
    </location>
</feature>
<evidence type="ECO:0000259" key="2">
    <source>
        <dbReference type="Pfam" id="PF09995"/>
    </source>
</evidence>
<dbReference type="Proteomes" id="UP001552427">
    <property type="component" value="Unassembled WGS sequence"/>
</dbReference>
<dbReference type="GO" id="GO:0016491">
    <property type="term" value="F:oxidoreductase activity"/>
    <property type="evidence" value="ECO:0007669"/>
    <property type="project" value="UniProtKB-KW"/>
</dbReference>
<evidence type="ECO:0000313" key="3">
    <source>
        <dbReference type="EMBL" id="MEV4284624.1"/>
    </source>
</evidence>
<gene>
    <name evidence="3" type="ORF">AB0K40_03910</name>
</gene>
<proteinExistence type="predicted"/>
<accession>A0ABV3GX24</accession>
<name>A0ABV3GX24_9ACTN</name>
<dbReference type="PANTHER" id="PTHR37539">
    <property type="entry name" value="SECRETED PROTEIN-RELATED"/>
    <property type="match status" value="1"/>
</dbReference>
<evidence type="ECO:0000256" key="1">
    <source>
        <dbReference type="SAM" id="MobiDB-lite"/>
    </source>
</evidence>
<dbReference type="EMBL" id="JBFARM010000001">
    <property type="protein sequence ID" value="MEV4284624.1"/>
    <property type="molecule type" value="Genomic_DNA"/>
</dbReference>
<keyword evidence="3" id="KW-0560">Oxidoreductase</keyword>
<protein>
    <submittedName>
        <fullName evidence="3">Oxygenase MpaB family protein</fullName>
        <ecNumber evidence="3">1.-.-.-</ecNumber>
    </submittedName>
</protein>
<dbReference type="EC" id="1.-.-.-" evidence="3"/>
<organism evidence="3 4">
    <name type="scientific">Nonomuraea bangladeshensis</name>
    <dbReference type="NCBI Taxonomy" id="404385"/>
    <lineage>
        <taxon>Bacteria</taxon>
        <taxon>Bacillati</taxon>
        <taxon>Actinomycetota</taxon>
        <taxon>Actinomycetes</taxon>
        <taxon>Streptosporangiales</taxon>
        <taxon>Streptosporangiaceae</taxon>
        <taxon>Nonomuraea</taxon>
    </lineage>
</organism>
<dbReference type="Pfam" id="PF09995">
    <property type="entry name" value="MPAB_Lcp_cat"/>
    <property type="match status" value="1"/>
</dbReference>
<sequence>MNRREDAHERWPEERFRQLRQMADPEMDEVVARHLKERDDGLGPLELVKAVVKELGEAKKEARQPSGAPPASEIFDALDFAADLPEWGRDTELLAKGQAVFADYGLYQSAALFCKCLPMAYVEVSSARVLAGVSRLATHGLTRRVAETGQMLVDVMGLKATDSLLPGGPGHTTAFGLRILHAFVRALVDERYGDHWDTERFGPPVNQELLLATLFDFTVVTWEALETMGVTLTDEQREAHLYTWSVFGHLMGVEACRDRPLTLDDVAPVSERMGRLYESSPEGRLLMSMLLAEMEEFMHLGWRKLPRSLVHWVFRDARHGADRVPELLEVPPPAWWFTALFALARAAHRRPWLGRAVDRVVRGLVRRVGRHLVVALVDRHSDGQAAFRIPPELAGAWRIRQTKTAVKSREIRRAVRENVRKNVRRSVRKTERAPAQGRKGLRA</sequence>
<reference evidence="3 4" key="1">
    <citation type="submission" date="2024-06" db="EMBL/GenBank/DDBJ databases">
        <title>The Natural Products Discovery Center: Release of the First 8490 Sequenced Strains for Exploring Actinobacteria Biosynthetic Diversity.</title>
        <authorList>
            <person name="Kalkreuter E."/>
            <person name="Kautsar S.A."/>
            <person name="Yang D."/>
            <person name="Bader C.D."/>
            <person name="Teijaro C.N."/>
            <person name="Fluegel L."/>
            <person name="Davis C.M."/>
            <person name="Simpson J.R."/>
            <person name="Lauterbach L."/>
            <person name="Steele A.D."/>
            <person name="Gui C."/>
            <person name="Meng S."/>
            <person name="Li G."/>
            <person name="Viehrig K."/>
            <person name="Ye F."/>
            <person name="Su P."/>
            <person name="Kiefer A.F."/>
            <person name="Nichols A."/>
            <person name="Cepeda A.J."/>
            <person name="Yan W."/>
            <person name="Fan B."/>
            <person name="Jiang Y."/>
            <person name="Adhikari A."/>
            <person name="Zheng C.-J."/>
            <person name="Schuster L."/>
            <person name="Cowan T.M."/>
            <person name="Smanski M.J."/>
            <person name="Chevrette M.G."/>
            <person name="De Carvalho L.P.S."/>
            <person name="Shen B."/>
        </authorList>
    </citation>
    <scope>NUCLEOTIDE SEQUENCE [LARGE SCALE GENOMIC DNA]</scope>
    <source>
        <strain evidence="3 4">NPDC049574</strain>
    </source>
</reference>
<dbReference type="InterPro" id="IPR037473">
    <property type="entry name" value="Lcp-like"/>
</dbReference>
<dbReference type="PANTHER" id="PTHR37539:SF1">
    <property type="entry name" value="ER-BOUND OXYGENASE MPAB_MPAB'_RUBBER OXYGENASE CATALYTIC DOMAIN-CONTAINING PROTEIN"/>
    <property type="match status" value="1"/>
</dbReference>
<evidence type="ECO:0000313" key="4">
    <source>
        <dbReference type="Proteomes" id="UP001552427"/>
    </source>
</evidence>
<dbReference type="RefSeq" id="WP_364445040.1">
    <property type="nucleotide sequence ID" value="NZ_JBFARM010000001.1"/>
</dbReference>
<feature type="region of interest" description="Disordered" evidence="1">
    <location>
        <begin position="421"/>
        <end position="443"/>
    </location>
</feature>